<organism evidence="1 2">
    <name type="scientific">Streptomyces iakyrus</name>
    <dbReference type="NCBI Taxonomy" id="68219"/>
    <lineage>
        <taxon>Bacteria</taxon>
        <taxon>Bacillati</taxon>
        <taxon>Actinomycetota</taxon>
        <taxon>Actinomycetes</taxon>
        <taxon>Kitasatosporales</taxon>
        <taxon>Streptomycetaceae</taxon>
        <taxon>Streptomyces</taxon>
    </lineage>
</organism>
<gene>
    <name evidence="1" type="ORF">ACIP2Z_05810</name>
</gene>
<accession>A0ABW8F8T3</accession>
<comment type="caution">
    <text evidence="1">The sequence shown here is derived from an EMBL/GenBank/DDBJ whole genome shotgun (WGS) entry which is preliminary data.</text>
</comment>
<reference evidence="1 2" key="1">
    <citation type="submission" date="2024-10" db="EMBL/GenBank/DDBJ databases">
        <title>The Natural Products Discovery Center: Release of the First 8490 Sequenced Strains for Exploring Actinobacteria Biosynthetic Diversity.</title>
        <authorList>
            <person name="Kalkreuter E."/>
            <person name="Kautsar S.A."/>
            <person name="Yang D."/>
            <person name="Bader C.D."/>
            <person name="Teijaro C.N."/>
            <person name="Fluegel L."/>
            <person name="Davis C.M."/>
            <person name="Simpson J.R."/>
            <person name="Lauterbach L."/>
            <person name="Steele A.D."/>
            <person name="Gui C."/>
            <person name="Meng S."/>
            <person name="Li G."/>
            <person name="Viehrig K."/>
            <person name="Ye F."/>
            <person name="Su P."/>
            <person name="Kiefer A.F."/>
            <person name="Nichols A."/>
            <person name="Cepeda A.J."/>
            <person name="Yan W."/>
            <person name="Fan B."/>
            <person name="Jiang Y."/>
            <person name="Adhikari A."/>
            <person name="Zheng C.-J."/>
            <person name="Schuster L."/>
            <person name="Cowan T.M."/>
            <person name="Smanski M.J."/>
            <person name="Chevrette M.G."/>
            <person name="De Carvalho L.P.S."/>
            <person name="Shen B."/>
        </authorList>
    </citation>
    <scope>NUCLEOTIDE SEQUENCE [LARGE SCALE GENOMIC DNA]</scope>
    <source>
        <strain evidence="1 2">NPDC089932</strain>
    </source>
</reference>
<dbReference type="RefSeq" id="WP_402070514.1">
    <property type="nucleotide sequence ID" value="NZ_JBIVGG010000002.1"/>
</dbReference>
<evidence type="ECO:0000313" key="1">
    <source>
        <dbReference type="EMBL" id="MFJ4078449.1"/>
    </source>
</evidence>
<name>A0ABW8F8T3_9ACTN</name>
<sequence length="457" mass="49496">MADRNAGLAALMQEADFSHKSLARAVVTAAAQSGENVTCDHTYVTRWLKGSIPRGNMPQFIADAIGRMVGRRLTIDDIGMGYAAVSAVQPELGLDFADRPESTAKTVADLWRADLADAETLVRALPDSAAWNAASLRWIVAPPDGELTRAGNRAVGAVDVDMVRSTADAFSMLDGKFGGGHARRALIQYLHTDVRPMLDGKYSDDVGRQLHSAVAEALLLAGWMSYDSGLHGIAQRYLIQALRMTQAAGDRLLGGSILSAMSHQATFLGRYQDAATLARAAYTGPGPALGPTMAAQFRAMEARALARLGDERGCDLALVEAELKLSQRTADSDPAYIAYFDEVELAAEIGHCFRDLGRSVEAAERGAGSIFGDGLNNRSDFFATMVQAEAYLNQGEIGHGFNIALSALQLGERLKSARCVHYVREFQGRVTDRMRRTADFRDFKDRAGSYRLWQDSP</sequence>
<evidence type="ECO:0008006" key="3">
    <source>
        <dbReference type="Google" id="ProtNLM"/>
    </source>
</evidence>
<evidence type="ECO:0000313" key="2">
    <source>
        <dbReference type="Proteomes" id="UP001617511"/>
    </source>
</evidence>
<proteinExistence type="predicted"/>
<dbReference type="Proteomes" id="UP001617511">
    <property type="component" value="Unassembled WGS sequence"/>
</dbReference>
<protein>
    <recommendedName>
        <fullName evidence="3">Regulatory protein</fullName>
    </recommendedName>
</protein>
<dbReference type="EMBL" id="JBIVGG010000002">
    <property type="protein sequence ID" value="MFJ4078449.1"/>
    <property type="molecule type" value="Genomic_DNA"/>
</dbReference>
<keyword evidence="2" id="KW-1185">Reference proteome</keyword>